<feature type="transmembrane region" description="Helical" evidence="19">
    <location>
        <begin position="28"/>
        <end position="45"/>
    </location>
</feature>
<dbReference type="GO" id="GO:0050613">
    <property type="term" value="F:Delta14-sterol reductase activity"/>
    <property type="evidence" value="ECO:0007669"/>
    <property type="project" value="UniProtKB-EC"/>
</dbReference>
<dbReference type="PROSITE" id="PS01018">
    <property type="entry name" value="STEROL_REDUCT_2"/>
    <property type="match status" value="1"/>
</dbReference>
<feature type="transmembrane region" description="Helical" evidence="19">
    <location>
        <begin position="137"/>
        <end position="158"/>
    </location>
</feature>
<sequence length="418" mass="47643">MVATAAGSAAEAAAAAAAASTARVRRWWVGYLVLWACIVWVLWRETQFWVPRSVAHALQHLPKPSWTVLMVYLTYLLWLVVLGVLLPGYSQKGARLADGSRLTYKCNGLLIHLVTSAAFVMAGRTGVLDVTFVARHFWTFFATVSLFSLAFAIYLFVIGQAYKRRNWFVQHGLVHDFVIGTELNPHVLGLDVKFFAYRPALNGWQLVNLSFLFLQYAEHGEITARMAAYQLLTGWYVFDYFLNERKMVFTWDIIAENFGLMLVWGDLAFTTFCFSLQNLFLLNNLRAWPLIEMGATLCTAVLGYTLFRGANSQKHAFKEDPERPIWGKPPVLIGGKLLASGYWGWARKINFLGDLLLAISYSLPCGMTNAWAYFYFIYLLLLLLHREMRDHEKCSAKYGALWEQYCQAVPARLLPFVY</sequence>
<keyword evidence="8 19" id="KW-1133">Transmembrane helix</keyword>
<feature type="transmembrane region" description="Helical" evidence="19">
    <location>
        <begin position="358"/>
        <end position="384"/>
    </location>
</feature>
<dbReference type="AlphaFoldDB" id="A0A5J4Z2A5"/>
<dbReference type="PANTHER" id="PTHR21257">
    <property type="entry name" value="DELTA(14)-STEROL REDUCTASE"/>
    <property type="match status" value="1"/>
</dbReference>
<evidence type="ECO:0000256" key="16">
    <source>
        <dbReference type="ARBA" id="ARBA00031227"/>
    </source>
</evidence>
<dbReference type="FunFam" id="1.20.120.1630:FF:000011">
    <property type="entry name" value="Delta(14)-sterol reductase"/>
    <property type="match status" value="1"/>
</dbReference>
<evidence type="ECO:0000313" key="21">
    <source>
        <dbReference type="Proteomes" id="UP000324585"/>
    </source>
</evidence>
<accession>A0A5J4Z2A5</accession>
<evidence type="ECO:0000256" key="1">
    <source>
        <dbReference type="ARBA" id="ARBA00004141"/>
    </source>
</evidence>
<keyword evidence="9" id="KW-0560">Oxidoreductase</keyword>
<evidence type="ECO:0000256" key="3">
    <source>
        <dbReference type="ARBA" id="ARBA00012413"/>
    </source>
</evidence>
<keyword evidence="6" id="KW-0521">NADP</keyword>
<dbReference type="Gene3D" id="1.20.120.1630">
    <property type="match status" value="1"/>
</dbReference>
<evidence type="ECO:0000256" key="14">
    <source>
        <dbReference type="ARBA" id="ARBA00023221"/>
    </source>
</evidence>
<evidence type="ECO:0000256" key="8">
    <source>
        <dbReference type="ARBA" id="ARBA00022989"/>
    </source>
</evidence>
<evidence type="ECO:0000256" key="10">
    <source>
        <dbReference type="ARBA" id="ARBA00023011"/>
    </source>
</evidence>
<evidence type="ECO:0000256" key="15">
    <source>
        <dbReference type="ARBA" id="ARBA00030165"/>
    </source>
</evidence>
<feature type="transmembrane region" description="Helical" evidence="19">
    <location>
        <begin position="66"/>
        <end position="89"/>
    </location>
</feature>
<evidence type="ECO:0000256" key="6">
    <source>
        <dbReference type="ARBA" id="ARBA00022857"/>
    </source>
</evidence>
<dbReference type="InterPro" id="IPR018083">
    <property type="entry name" value="Sterol_reductase_CS"/>
</dbReference>
<protein>
    <recommendedName>
        <fullName evidence="18">Delta(14)-sterol reductase</fullName>
        <ecNumber evidence="3">1.3.1.70</ecNumber>
    </recommendedName>
    <alternativeName>
        <fullName evidence="15">C-14 sterol reductase</fullName>
    </alternativeName>
    <alternativeName>
        <fullName evidence="16">Sterol C14-reductase</fullName>
    </alternativeName>
</protein>
<name>A0A5J4Z2A5_PORPP</name>
<organism evidence="20 21">
    <name type="scientific">Porphyridium purpureum</name>
    <name type="common">Red alga</name>
    <name type="synonym">Porphyridium cruentum</name>
    <dbReference type="NCBI Taxonomy" id="35688"/>
    <lineage>
        <taxon>Eukaryota</taxon>
        <taxon>Rhodophyta</taxon>
        <taxon>Bangiophyceae</taxon>
        <taxon>Porphyridiales</taxon>
        <taxon>Porphyridiaceae</taxon>
        <taxon>Porphyridium</taxon>
    </lineage>
</organism>
<evidence type="ECO:0000256" key="12">
    <source>
        <dbReference type="ARBA" id="ARBA00023136"/>
    </source>
</evidence>
<keyword evidence="14" id="KW-0753">Steroid metabolism</keyword>
<dbReference type="InterPro" id="IPR001171">
    <property type="entry name" value="ERG24_DHCR-like"/>
</dbReference>
<feature type="transmembrane region" description="Helical" evidence="19">
    <location>
        <begin position="287"/>
        <end position="307"/>
    </location>
</feature>
<comment type="subcellular location">
    <subcellularLocation>
        <location evidence="1">Membrane</location>
        <topology evidence="1">Multi-pass membrane protein</topology>
    </subcellularLocation>
</comment>
<proteinExistence type="inferred from homology"/>
<evidence type="ECO:0000256" key="11">
    <source>
        <dbReference type="ARBA" id="ARBA00023098"/>
    </source>
</evidence>
<dbReference type="OrthoDB" id="5326588at2759"/>
<dbReference type="GO" id="GO:0005789">
    <property type="term" value="C:endoplasmic reticulum membrane"/>
    <property type="evidence" value="ECO:0007669"/>
    <property type="project" value="TreeGrafter"/>
</dbReference>
<dbReference type="GO" id="GO:0016126">
    <property type="term" value="P:sterol biosynthetic process"/>
    <property type="evidence" value="ECO:0007669"/>
    <property type="project" value="UniProtKB-KW"/>
</dbReference>
<evidence type="ECO:0000256" key="18">
    <source>
        <dbReference type="ARBA" id="ARBA00069705"/>
    </source>
</evidence>
<evidence type="ECO:0000256" key="13">
    <source>
        <dbReference type="ARBA" id="ARBA00023166"/>
    </source>
</evidence>
<keyword evidence="7" id="KW-0752">Steroid biosynthesis</keyword>
<comment type="pathway">
    <text evidence="17">Steroid biosynthesis.</text>
</comment>
<evidence type="ECO:0000256" key="19">
    <source>
        <dbReference type="SAM" id="Phobius"/>
    </source>
</evidence>
<keyword evidence="5 19" id="KW-0812">Transmembrane</keyword>
<evidence type="ECO:0000256" key="9">
    <source>
        <dbReference type="ARBA" id="ARBA00023002"/>
    </source>
</evidence>
<keyword evidence="10" id="KW-0756">Sterol biosynthesis</keyword>
<dbReference type="Pfam" id="PF01222">
    <property type="entry name" value="ERG4_ERG24"/>
    <property type="match status" value="1"/>
</dbReference>
<keyword evidence="13" id="KW-1207">Sterol metabolism</keyword>
<evidence type="ECO:0000256" key="17">
    <source>
        <dbReference type="ARBA" id="ARBA00060577"/>
    </source>
</evidence>
<evidence type="ECO:0000256" key="4">
    <source>
        <dbReference type="ARBA" id="ARBA00022516"/>
    </source>
</evidence>
<reference evidence="21" key="1">
    <citation type="journal article" date="2019" name="Nat. Commun.">
        <title>Expansion of phycobilisome linker gene families in mesophilic red algae.</title>
        <authorList>
            <person name="Lee J."/>
            <person name="Kim D."/>
            <person name="Bhattacharya D."/>
            <person name="Yoon H.S."/>
        </authorList>
    </citation>
    <scope>NUCLEOTIDE SEQUENCE [LARGE SCALE GENOMIC DNA]</scope>
    <source>
        <strain evidence="21">CCMP 1328</strain>
    </source>
</reference>
<dbReference type="EMBL" id="VRMN01000002">
    <property type="protein sequence ID" value="KAA8497420.1"/>
    <property type="molecule type" value="Genomic_DNA"/>
</dbReference>
<keyword evidence="4" id="KW-0444">Lipid biosynthesis</keyword>
<gene>
    <name evidence="20" type="ORF">FVE85_1149</name>
</gene>
<keyword evidence="11" id="KW-0443">Lipid metabolism</keyword>
<evidence type="ECO:0000256" key="7">
    <source>
        <dbReference type="ARBA" id="ARBA00022955"/>
    </source>
</evidence>
<evidence type="ECO:0000313" key="20">
    <source>
        <dbReference type="EMBL" id="KAA8497420.1"/>
    </source>
</evidence>
<dbReference type="OMA" id="PNYMGDL"/>
<comment type="caution">
    <text evidence="20">The sequence shown here is derived from an EMBL/GenBank/DDBJ whole genome shotgun (WGS) entry which is preliminary data.</text>
</comment>
<comment type="similarity">
    <text evidence="2">Belongs to the ERG4/ERG24 family.</text>
</comment>
<evidence type="ECO:0000256" key="5">
    <source>
        <dbReference type="ARBA" id="ARBA00022692"/>
    </source>
</evidence>
<keyword evidence="21" id="KW-1185">Reference proteome</keyword>
<keyword evidence="12 19" id="KW-0472">Membrane</keyword>
<evidence type="ECO:0000256" key="2">
    <source>
        <dbReference type="ARBA" id="ARBA00005402"/>
    </source>
</evidence>
<feature type="transmembrane region" description="Helical" evidence="19">
    <location>
        <begin position="254"/>
        <end position="281"/>
    </location>
</feature>
<dbReference type="Proteomes" id="UP000324585">
    <property type="component" value="Unassembled WGS sequence"/>
</dbReference>
<feature type="transmembrane region" description="Helical" evidence="19">
    <location>
        <begin position="109"/>
        <end position="130"/>
    </location>
</feature>
<dbReference type="EC" id="1.3.1.70" evidence="3"/>
<dbReference type="PANTHER" id="PTHR21257:SF52">
    <property type="entry name" value="DELTA(14)-STEROL REDUCTASE TM7SF2"/>
    <property type="match status" value="1"/>
</dbReference>